<dbReference type="EMBL" id="BAABME010003579">
    <property type="protein sequence ID" value="GAA0159352.1"/>
    <property type="molecule type" value="Genomic_DNA"/>
</dbReference>
<comment type="caution">
    <text evidence="2">The sequence shown here is derived from an EMBL/GenBank/DDBJ whole genome shotgun (WGS) entry which is preliminary data.</text>
</comment>
<evidence type="ECO:0000313" key="3">
    <source>
        <dbReference type="Proteomes" id="UP001454036"/>
    </source>
</evidence>
<gene>
    <name evidence="2" type="ORF">LIER_16148</name>
</gene>
<protein>
    <submittedName>
        <fullName evidence="2">Uncharacterized protein</fullName>
    </submittedName>
</protein>
<name>A0AAV3Q5H6_LITER</name>
<accession>A0AAV3Q5H6</accession>
<feature type="region of interest" description="Disordered" evidence="1">
    <location>
        <begin position="1"/>
        <end position="24"/>
    </location>
</feature>
<evidence type="ECO:0000313" key="2">
    <source>
        <dbReference type="EMBL" id="GAA0159352.1"/>
    </source>
</evidence>
<organism evidence="2 3">
    <name type="scientific">Lithospermum erythrorhizon</name>
    <name type="common">Purple gromwell</name>
    <name type="synonym">Lithospermum officinale var. erythrorhizon</name>
    <dbReference type="NCBI Taxonomy" id="34254"/>
    <lineage>
        <taxon>Eukaryota</taxon>
        <taxon>Viridiplantae</taxon>
        <taxon>Streptophyta</taxon>
        <taxon>Embryophyta</taxon>
        <taxon>Tracheophyta</taxon>
        <taxon>Spermatophyta</taxon>
        <taxon>Magnoliopsida</taxon>
        <taxon>eudicotyledons</taxon>
        <taxon>Gunneridae</taxon>
        <taxon>Pentapetalae</taxon>
        <taxon>asterids</taxon>
        <taxon>lamiids</taxon>
        <taxon>Boraginales</taxon>
        <taxon>Boraginaceae</taxon>
        <taxon>Boraginoideae</taxon>
        <taxon>Lithospermeae</taxon>
        <taxon>Lithospermum</taxon>
    </lineage>
</organism>
<feature type="compositionally biased region" description="Basic and acidic residues" evidence="1">
    <location>
        <begin position="1"/>
        <end position="12"/>
    </location>
</feature>
<evidence type="ECO:0000256" key="1">
    <source>
        <dbReference type="SAM" id="MobiDB-lite"/>
    </source>
</evidence>
<proteinExistence type="predicted"/>
<dbReference type="Proteomes" id="UP001454036">
    <property type="component" value="Unassembled WGS sequence"/>
</dbReference>
<sequence length="71" mass="7826">MFNRRARNEEHSGPPPFGLGKANGRHAIARGTSRSPLGLELLHGEGKQATKSIHQILAILALRPWSLVFLF</sequence>
<keyword evidence="3" id="KW-1185">Reference proteome</keyword>
<dbReference type="AlphaFoldDB" id="A0AAV3Q5H6"/>
<reference evidence="2 3" key="1">
    <citation type="submission" date="2024-01" db="EMBL/GenBank/DDBJ databases">
        <title>The complete chloroplast genome sequence of Lithospermum erythrorhizon: insights into the phylogenetic relationship among Boraginaceae species and the maternal lineages of purple gromwells.</title>
        <authorList>
            <person name="Okada T."/>
            <person name="Watanabe K."/>
        </authorList>
    </citation>
    <scope>NUCLEOTIDE SEQUENCE [LARGE SCALE GENOMIC DNA]</scope>
</reference>